<sequence>MKQIIHIFGASGSGTSTLGQAIRDALGYCWMDTDDYFWLPSDPPYTQKRPIDERLRMMRTDMANADNVVISGSLVDWGDALIPLFTLAVRLETATQVRIERLKQREKAAFGRRIEVGGDMYQKHADFLKWAAAYDTGGLETRSRAKHDAWQRQLRCPLLVLDGGDDPGRNLSLVQDALRQGLPVR</sequence>
<dbReference type="InterPro" id="IPR052922">
    <property type="entry name" value="Cytidylate_Kinase-2"/>
</dbReference>
<gene>
    <name evidence="1" type="ORF">IAB73_10505</name>
</gene>
<dbReference type="SUPFAM" id="SSF52540">
    <property type="entry name" value="P-loop containing nucleoside triphosphate hydrolases"/>
    <property type="match status" value="1"/>
</dbReference>
<dbReference type="EMBL" id="DVFJ01000036">
    <property type="protein sequence ID" value="HIQ72623.1"/>
    <property type="molecule type" value="Genomic_DNA"/>
</dbReference>
<reference evidence="1" key="2">
    <citation type="journal article" date="2021" name="PeerJ">
        <title>Extensive microbial diversity within the chicken gut microbiome revealed by metagenomics and culture.</title>
        <authorList>
            <person name="Gilroy R."/>
            <person name="Ravi A."/>
            <person name="Getino M."/>
            <person name="Pursley I."/>
            <person name="Horton D.L."/>
            <person name="Alikhan N.F."/>
            <person name="Baker D."/>
            <person name="Gharbi K."/>
            <person name="Hall N."/>
            <person name="Watson M."/>
            <person name="Adriaenssens E.M."/>
            <person name="Foster-Nyarko E."/>
            <person name="Jarju S."/>
            <person name="Secka A."/>
            <person name="Antonio M."/>
            <person name="Oren A."/>
            <person name="Chaudhuri R.R."/>
            <person name="La Ragione R."/>
            <person name="Hildebrand F."/>
            <person name="Pallen M.J."/>
        </authorList>
    </citation>
    <scope>NUCLEOTIDE SEQUENCE</scope>
    <source>
        <strain evidence="1">ChiSxjej2B14-6234</strain>
    </source>
</reference>
<dbReference type="AlphaFoldDB" id="A0A9D0ZBR9"/>
<proteinExistence type="predicted"/>
<evidence type="ECO:0000313" key="1">
    <source>
        <dbReference type="EMBL" id="HIQ72623.1"/>
    </source>
</evidence>
<dbReference type="NCBIfam" id="NF004861">
    <property type="entry name" value="PRK06217.1"/>
    <property type="match status" value="1"/>
</dbReference>
<dbReference type="Pfam" id="PF13238">
    <property type="entry name" value="AAA_18"/>
    <property type="match status" value="1"/>
</dbReference>
<dbReference type="Gene3D" id="3.40.50.300">
    <property type="entry name" value="P-loop containing nucleotide triphosphate hydrolases"/>
    <property type="match status" value="1"/>
</dbReference>
<accession>A0A9D0ZBR9</accession>
<name>A0A9D0ZBR9_9FIRM</name>
<organism evidence="1 2">
    <name type="scientific">Candidatus Onthenecus intestinigallinarum</name>
    <dbReference type="NCBI Taxonomy" id="2840875"/>
    <lineage>
        <taxon>Bacteria</taxon>
        <taxon>Bacillati</taxon>
        <taxon>Bacillota</taxon>
        <taxon>Clostridia</taxon>
        <taxon>Eubacteriales</taxon>
        <taxon>Candidatus Onthenecus</taxon>
    </lineage>
</organism>
<dbReference type="Proteomes" id="UP000886887">
    <property type="component" value="Unassembled WGS sequence"/>
</dbReference>
<protein>
    <submittedName>
        <fullName evidence="1">AAA family ATPase</fullName>
    </submittedName>
</protein>
<reference evidence="1" key="1">
    <citation type="submission" date="2020-10" db="EMBL/GenBank/DDBJ databases">
        <authorList>
            <person name="Gilroy R."/>
        </authorList>
    </citation>
    <scope>NUCLEOTIDE SEQUENCE</scope>
    <source>
        <strain evidence="1">ChiSxjej2B14-6234</strain>
    </source>
</reference>
<evidence type="ECO:0000313" key="2">
    <source>
        <dbReference type="Proteomes" id="UP000886887"/>
    </source>
</evidence>
<dbReference type="PANTHER" id="PTHR37816:SF2">
    <property type="entry name" value="DNA TOPOLOGY MODULATION PROTEIN FLAR-RELATED PROTEIN"/>
    <property type="match status" value="1"/>
</dbReference>
<dbReference type="InterPro" id="IPR027417">
    <property type="entry name" value="P-loop_NTPase"/>
</dbReference>
<dbReference type="PANTHER" id="PTHR37816">
    <property type="entry name" value="YALI0E33011P"/>
    <property type="match status" value="1"/>
</dbReference>
<comment type="caution">
    <text evidence="1">The sequence shown here is derived from an EMBL/GenBank/DDBJ whole genome shotgun (WGS) entry which is preliminary data.</text>
</comment>